<reference evidence="6 7" key="1">
    <citation type="submission" date="2024-11" db="EMBL/GenBank/DDBJ databases">
        <title>Adaptive evolution of stress response genes in parasites aligns with host niche diversity.</title>
        <authorList>
            <person name="Hahn C."/>
            <person name="Resl P."/>
        </authorList>
    </citation>
    <scope>NUCLEOTIDE SEQUENCE [LARGE SCALE GENOMIC DNA]</scope>
    <source>
        <strain evidence="6">EGGRZ-B1_66</strain>
        <tissue evidence="6">Body</tissue>
    </source>
</reference>
<sequence length="303" mass="34498">MAARGGPMEPLANIDDTLRFSSPCTFHQFIIFGFGSINICLGLAHLTLIIASIYTFVEPPIYLLSSIADYSMIQIISDWSVLLVDSKMPLVTAALCVIGLAINIFGLVACIKASAKKCELKLTKIFVVLCGVLIFAWICLLIVYPLMPRFVDKTILDSHESFIRDYYQIEKPQEYVTAHWDRFQEVFRCCGIRNASIFKALKYKNESLAVVPFSCCKNLDVEDCTKHPTYHNSYINLPCEMYILDISRGANLTVKLVIGMAILMYLFLSIHALTILCEHELKRHYKQLRDLEKPKLLEEHKNE</sequence>
<keyword evidence="2 5" id="KW-0812">Transmembrane</keyword>
<dbReference type="InterPro" id="IPR008952">
    <property type="entry name" value="Tetraspanin_EC2_sf"/>
</dbReference>
<evidence type="ECO:0000256" key="1">
    <source>
        <dbReference type="ARBA" id="ARBA00004141"/>
    </source>
</evidence>
<evidence type="ECO:0000313" key="6">
    <source>
        <dbReference type="EMBL" id="KAL3315514.1"/>
    </source>
</evidence>
<feature type="transmembrane region" description="Helical" evidence="5">
    <location>
        <begin position="256"/>
        <end position="277"/>
    </location>
</feature>
<dbReference type="AlphaFoldDB" id="A0ABD2Q7H3"/>
<dbReference type="EMBL" id="JBJKFK010000734">
    <property type="protein sequence ID" value="KAL3315514.1"/>
    <property type="molecule type" value="Genomic_DNA"/>
</dbReference>
<comment type="subcellular location">
    <subcellularLocation>
        <location evidence="1">Membrane</location>
        <topology evidence="1">Multi-pass membrane protein</topology>
    </subcellularLocation>
</comment>
<evidence type="ECO:0000256" key="3">
    <source>
        <dbReference type="ARBA" id="ARBA00022989"/>
    </source>
</evidence>
<dbReference type="Gene3D" id="1.10.1450.10">
    <property type="entry name" value="Tetraspanin"/>
    <property type="match status" value="1"/>
</dbReference>
<keyword evidence="3 5" id="KW-1133">Transmembrane helix</keyword>
<accession>A0ABD2Q7H3</accession>
<evidence type="ECO:0000256" key="2">
    <source>
        <dbReference type="ARBA" id="ARBA00022692"/>
    </source>
</evidence>
<protein>
    <recommendedName>
        <fullName evidence="8">Tetraspanin</fullName>
    </recommendedName>
</protein>
<dbReference type="CDD" id="cd03127">
    <property type="entry name" value="tetraspanin_LEL"/>
    <property type="match status" value="1"/>
</dbReference>
<dbReference type="SUPFAM" id="SSF48652">
    <property type="entry name" value="Tetraspanin"/>
    <property type="match status" value="1"/>
</dbReference>
<dbReference type="InterPro" id="IPR018499">
    <property type="entry name" value="Tetraspanin/Peripherin"/>
</dbReference>
<keyword evidence="4 5" id="KW-0472">Membrane</keyword>
<comment type="caution">
    <text evidence="6">The sequence shown here is derived from an EMBL/GenBank/DDBJ whole genome shotgun (WGS) entry which is preliminary data.</text>
</comment>
<keyword evidence="7" id="KW-1185">Reference proteome</keyword>
<name>A0ABD2Q7H3_9PLAT</name>
<evidence type="ECO:0000256" key="5">
    <source>
        <dbReference type="SAM" id="Phobius"/>
    </source>
</evidence>
<gene>
    <name evidence="6" type="ORF">Ciccas_005850</name>
</gene>
<organism evidence="6 7">
    <name type="scientific">Cichlidogyrus casuarinus</name>
    <dbReference type="NCBI Taxonomy" id="1844966"/>
    <lineage>
        <taxon>Eukaryota</taxon>
        <taxon>Metazoa</taxon>
        <taxon>Spiralia</taxon>
        <taxon>Lophotrochozoa</taxon>
        <taxon>Platyhelminthes</taxon>
        <taxon>Monogenea</taxon>
        <taxon>Monopisthocotylea</taxon>
        <taxon>Dactylogyridea</taxon>
        <taxon>Ancyrocephalidae</taxon>
        <taxon>Cichlidogyrus</taxon>
    </lineage>
</organism>
<proteinExistence type="predicted"/>
<dbReference type="Pfam" id="PF00335">
    <property type="entry name" value="Tetraspanin"/>
    <property type="match status" value="1"/>
</dbReference>
<feature type="transmembrane region" description="Helical" evidence="5">
    <location>
        <begin position="90"/>
        <end position="113"/>
    </location>
</feature>
<feature type="transmembrane region" description="Helical" evidence="5">
    <location>
        <begin position="125"/>
        <end position="147"/>
    </location>
</feature>
<dbReference type="Proteomes" id="UP001626550">
    <property type="component" value="Unassembled WGS sequence"/>
</dbReference>
<feature type="transmembrane region" description="Helical" evidence="5">
    <location>
        <begin position="29"/>
        <end position="54"/>
    </location>
</feature>
<evidence type="ECO:0000313" key="7">
    <source>
        <dbReference type="Proteomes" id="UP001626550"/>
    </source>
</evidence>
<dbReference type="GO" id="GO:0016020">
    <property type="term" value="C:membrane"/>
    <property type="evidence" value="ECO:0007669"/>
    <property type="project" value="UniProtKB-SubCell"/>
</dbReference>
<evidence type="ECO:0000256" key="4">
    <source>
        <dbReference type="ARBA" id="ARBA00023136"/>
    </source>
</evidence>
<evidence type="ECO:0008006" key="8">
    <source>
        <dbReference type="Google" id="ProtNLM"/>
    </source>
</evidence>